<dbReference type="GO" id="GO:0016788">
    <property type="term" value="F:hydrolase activity, acting on ester bonds"/>
    <property type="evidence" value="ECO:0007669"/>
    <property type="project" value="UniProtKB-ARBA"/>
</dbReference>
<reference evidence="2" key="1">
    <citation type="submission" date="2023-03" db="EMBL/GenBank/DDBJ databases">
        <title>Stygiobacter electus gen. nov., sp. nov., facultatively anaerobic thermotolerant bacterium of the class Ignavibacteria from a well of Yessentuki mineral water deposit.</title>
        <authorList>
            <person name="Podosokorskaya O.A."/>
            <person name="Elcheninov A.G."/>
            <person name="Petrova N.F."/>
            <person name="Zavarzina D.G."/>
            <person name="Kublanov I.V."/>
            <person name="Merkel A.Y."/>
        </authorList>
    </citation>
    <scope>NUCLEOTIDE SEQUENCE</scope>
    <source>
        <strain evidence="2">09-Me</strain>
    </source>
</reference>
<keyword evidence="3" id="KW-1185">Reference proteome</keyword>
<evidence type="ECO:0000256" key="1">
    <source>
        <dbReference type="SAM" id="Phobius"/>
    </source>
</evidence>
<dbReference type="Gene3D" id="3.40.50.1110">
    <property type="entry name" value="SGNH hydrolase"/>
    <property type="match status" value="1"/>
</dbReference>
<protein>
    <recommendedName>
        <fullName evidence="4">Periplasmic protein</fullName>
    </recommendedName>
</protein>
<evidence type="ECO:0008006" key="4">
    <source>
        <dbReference type="Google" id="ProtNLM"/>
    </source>
</evidence>
<keyword evidence="1" id="KW-0472">Membrane</keyword>
<evidence type="ECO:0000313" key="2">
    <source>
        <dbReference type="EMBL" id="MDF1611347.1"/>
    </source>
</evidence>
<name>A0AAE3P094_9BACT</name>
<accession>A0AAE3P094</accession>
<dbReference type="AlphaFoldDB" id="A0AAE3P094"/>
<organism evidence="2 3">
    <name type="scientific">Stygiobacter electus</name>
    <dbReference type="NCBI Taxonomy" id="3032292"/>
    <lineage>
        <taxon>Bacteria</taxon>
        <taxon>Pseudomonadati</taxon>
        <taxon>Ignavibacteriota</taxon>
        <taxon>Ignavibacteria</taxon>
        <taxon>Ignavibacteriales</taxon>
        <taxon>Melioribacteraceae</taxon>
        <taxon>Stygiobacter</taxon>
    </lineage>
</organism>
<comment type="caution">
    <text evidence="2">The sequence shown here is derived from an EMBL/GenBank/DDBJ whole genome shotgun (WGS) entry which is preliminary data.</text>
</comment>
<proteinExistence type="predicted"/>
<keyword evidence="1" id="KW-0812">Transmembrane</keyword>
<evidence type="ECO:0000313" key="3">
    <source>
        <dbReference type="Proteomes" id="UP001221302"/>
    </source>
</evidence>
<sequence>MEQNKIKQPLYIVALVAAMLVAISFIKIEYTIEKINFTIKTVDVLMDIKEVEQSEPTSLYFKKGNVNYASIFSFIEERKDNLKESPVFQGKKSPITGNTNQLINFFGAVKLAKTKSVRVAHFGDSAIEGDLITSDMRETLQNKFGGNGVGWLGIVSQDVTFRMTTKHSFSQGNWETASLYTSNPKKLPLGISGEANVPKGNAWVQYETTPIRRYLKDFSVVKLYYSNAKPSNINYYFDNGGKQTIALKTGTGLQELILKPTTKAKKIKIEFPIADQAIFYGVTLENEPGVYVDNFPLRGNSGVDLQQLDVNMLKEFSKYLDYKLIILEFGLNIAGNRTDYSWYEREMVKVVNNFKTAFPKASIVLVSVHDRSMKKGSEFVTDPSILRLIESQKNIAKTTNIAFWSLFDAMGGENSMSTWVNANPPLAFKDYIHFNDQGAKKVAQLFTDALLDLNK</sequence>
<dbReference type="SUPFAM" id="SSF52266">
    <property type="entry name" value="SGNH hydrolase"/>
    <property type="match status" value="1"/>
</dbReference>
<dbReference type="Gene3D" id="2.60.120.1360">
    <property type="match status" value="1"/>
</dbReference>
<dbReference type="EMBL" id="JARGDL010000003">
    <property type="protein sequence ID" value="MDF1611347.1"/>
    <property type="molecule type" value="Genomic_DNA"/>
</dbReference>
<dbReference type="InterPro" id="IPR036514">
    <property type="entry name" value="SGNH_hydro_sf"/>
</dbReference>
<feature type="transmembrane region" description="Helical" evidence="1">
    <location>
        <begin position="9"/>
        <end position="26"/>
    </location>
</feature>
<keyword evidence="1" id="KW-1133">Transmembrane helix</keyword>
<dbReference type="RefSeq" id="WP_321535113.1">
    <property type="nucleotide sequence ID" value="NZ_JARGDL010000003.1"/>
</dbReference>
<dbReference type="Proteomes" id="UP001221302">
    <property type="component" value="Unassembled WGS sequence"/>
</dbReference>
<gene>
    <name evidence="2" type="ORF">P0M35_04230</name>
</gene>